<accession>A0A0U2YYL2</accession>
<reference evidence="3" key="1">
    <citation type="submission" date="2016-01" db="EMBL/GenBank/DDBJ databases">
        <title>Complete genome of Planococcus rifietoensis type strain M8.</title>
        <authorList>
            <person name="See-Too W.S."/>
        </authorList>
    </citation>
    <scope>NUCLEOTIDE SEQUENCE [LARGE SCALE GENOMIC DNA]</scope>
    <source>
        <strain evidence="3">M8</strain>
    </source>
</reference>
<dbReference type="Proteomes" id="UP000067683">
    <property type="component" value="Chromosome"/>
</dbReference>
<evidence type="ECO:0000256" key="1">
    <source>
        <dbReference type="ARBA" id="ARBA00006484"/>
    </source>
</evidence>
<dbReference type="PANTHER" id="PTHR24321">
    <property type="entry name" value="DEHYDROGENASES, SHORT CHAIN"/>
    <property type="match status" value="1"/>
</dbReference>
<dbReference type="GO" id="GO:0008206">
    <property type="term" value="P:bile acid metabolic process"/>
    <property type="evidence" value="ECO:0007669"/>
    <property type="project" value="UniProtKB-ARBA"/>
</dbReference>
<comment type="similarity">
    <text evidence="1">Belongs to the short-chain dehydrogenases/reductases (SDR) family.</text>
</comment>
<dbReference type="EMBL" id="CP013659">
    <property type="protein sequence ID" value="ALS76654.1"/>
    <property type="molecule type" value="Genomic_DNA"/>
</dbReference>
<proteinExistence type="inferred from homology"/>
<keyword evidence="2" id="KW-0560">Oxidoreductase</keyword>
<keyword evidence="4" id="KW-1185">Reference proteome</keyword>
<dbReference type="RefSeq" id="WP_058383356.1">
    <property type="nucleotide sequence ID" value="NZ_CP013659.2"/>
</dbReference>
<sequence length="235" mass="26107">MFTNKTIVVTGAAQGIGKTVAQYFQKEGANVIGLDIEEVEIDGVEYRRCDVGSFSEVERVFSDIHNAHGSIHVLVNNAGISEFTPLWELTEEDWDRVLNTNLKSVFICSREAARYMNEDIRSIVNMSSTRAFMSEQGTESYSASKGGIFALSHSLAASLHTKGIRVNSIAPGWIHTGDREELRKVDHEQHWSGRVGTTDDIARACLFLSNPDNSFITGECLTIDGGMTRKMIYEH</sequence>
<dbReference type="Gene3D" id="3.40.50.720">
    <property type="entry name" value="NAD(P)-binding Rossmann-like Domain"/>
    <property type="match status" value="1"/>
</dbReference>
<organism evidence="3 4">
    <name type="scientific">Planococcus rifietoensis</name>
    <dbReference type="NCBI Taxonomy" id="200991"/>
    <lineage>
        <taxon>Bacteria</taxon>
        <taxon>Bacillati</taxon>
        <taxon>Bacillota</taxon>
        <taxon>Bacilli</taxon>
        <taxon>Bacillales</taxon>
        <taxon>Caryophanaceae</taxon>
        <taxon>Planococcus</taxon>
    </lineage>
</organism>
<name>A0A0U2YYL2_9BACL</name>
<dbReference type="PRINTS" id="PR00080">
    <property type="entry name" value="SDRFAMILY"/>
</dbReference>
<dbReference type="SUPFAM" id="SSF51735">
    <property type="entry name" value="NAD(P)-binding Rossmann-fold domains"/>
    <property type="match status" value="1"/>
</dbReference>
<dbReference type="PRINTS" id="PR00081">
    <property type="entry name" value="GDHRDH"/>
</dbReference>
<dbReference type="InterPro" id="IPR036291">
    <property type="entry name" value="NAD(P)-bd_dom_sf"/>
</dbReference>
<evidence type="ECO:0000256" key="2">
    <source>
        <dbReference type="ARBA" id="ARBA00023002"/>
    </source>
</evidence>
<dbReference type="FunFam" id="3.40.50.720:FF:000084">
    <property type="entry name" value="Short-chain dehydrogenase reductase"/>
    <property type="match status" value="1"/>
</dbReference>
<dbReference type="InterPro" id="IPR020904">
    <property type="entry name" value="Sc_DH/Rdtase_CS"/>
</dbReference>
<dbReference type="STRING" id="200991.AUC31_16190"/>
<evidence type="ECO:0000313" key="3">
    <source>
        <dbReference type="EMBL" id="ALS76654.1"/>
    </source>
</evidence>
<dbReference type="InterPro" id="IPR002347">
    <property type="entry name" value="SDR_fam"/>
</dbReference>
<dbReference type="PANTHER" id="PTHR24321:SF8">
    <property type="entry name" value="ESTRADIOL 17-BETA-DEHYDROGENASE 8-RELATED"/>
    <property type="match status" value="1"/>
</dbReference>
<gene>
    <name evidence="3" type="ORF">AUC31_16190</name>
</gene>
<dbReference type="AlphaFoldDB" id="A0A0U2YYL2"/>
<dbReference type="PROSITE" id="PS00061">
    <property type="entry name" value="ADH_SHORT"/>
    <property type="match status" value="1"/>
</dbReference>
<dbReference type="KEGG" id="prt:AUC31_16190"/>
<dbReference type="CDD" id="cd05233">
    <property type="entry name" value="SDR_c"/>
    <property type="match status" value="1"/>
</dbReference>
<evidence type="ECO:0000313" key="4">
    <source>
        <dbReference type="Proteomes" id="UP000067683"/>
    </source>
</evidence>
<dbReference type="GO" id="GO:0016491">
    <property type="term" value="F:oxidoreductase activity"/>
    <property type="evidence" value="ECO:0007669"/>
    <property type="project" value="UniProtKB-KW"/>
</dbReference>
<protein>
    <submittedName>
        <fullName evidence="3">Oxidoreductase</fullName>
    </submittedName>
</protein>
<dbReference type="Pfam" id="PF13561">
    <property type="entry name" value="adh_short_C2"/>
    <property type="match status" value="1"/>
</dbReference>
<dbReference type="OrthoDB" id="9803333at2"/>